<keyword evidence="1" id="KW-1133">Transmembrane helix</keyword>
<reference evidence="2" key="1">
    <citation type="journal article" date="2015" name="Nature">
        <title>Complex archaea that bridge the gap between prokaryotes and eukaryotes.</title>
        <authorList>
            <person name="Spang A."/>
            <person name="Saw J.H."/>
            <person name="Jorgensen S.L."/>
            <person name="Zaremba-Niedzwiedzka K."/>
            <person name="Martijn J."/>
            <person name="Lind A.E."/>
            <person name="van Eijk R."/>
            <person name="Schleper C."/>
            <person name="Guy L."/>
            <person name="Ettema T.J."/>
        </authorList>
    </citation>
    <scope>NUCLEOTIDE SEQUENCE</scope>
</reference>
<feature type="transmembrane region" description="Helical" evidence="1">
    <location>
        <begin position="98"/>
        <end position="116"/>
    </location>
</feature>
<keyword evidence="1" id="KW-0812">Transmembrane</keyword>
<dbReference type="EMBL" id="LAZR01004278">
    <property type="protein sequence ID" value="KKN10093.1"/>
    <property type="molecule type" value="Genomic_DNA"/>
</dbReference>
<organism evidence="2">
    <name type="scientific">marine sediment metagenome</name>
    <dbReference type="NCBI Taxonomy" id="412755"/>
    <lineage>
        <taxon>unclassified sequences</taxon>
        <taxon>metagenomes</taxon>
        <taxon>ecological metagenomes</taxon>
    </lineage>
</organism>
<accession>A0A0F9QY66</accession>
<keyword evidence="1" id="KW-0472">Membrane</keyword>
<sequence length="118" mass="13688">MLILLTLIMAKYNKCPNCKRKGLYIGEGGDVCCFCGQSVPNKMYGEMERKELEWHRRRLEGRLDSGLGNVLYKNNINWLNMTDKLNDMNIKKQWRVKYLTVGFAVIVIIISTIALFKP</sequence>
<dbReference type="AlphaFoldDB" id="A0A0F9QY66"/>
<gene>
    <name evidence="2" type="ORF">LCGC14_1040080</name>
</gene>
<evidence type="ECO:0000313" key="2">
    <source>
        <dbReference type="EMBL" id="KKN10093.1"/>
    </source>
</evidence>
<evidence type="ECO:0000256" key="1">
    <source>
        <dbReference type="SAM" id="Phobius"/>
    </source>
</evidence>
<name>A0A0F9QY66_9ZZZZ</name>
<protein>
    <submittedName>
        <fullName evidence="2">Uncharacterized protein</fullName>
    </submittedName>
</protein>
<comment type="caution">
    <text evidence="2">The sequence shown here is derived from an EMBL/GenBank/DDBJ whole genome shotgun (WGS) entry which is preliminary data.</text>
</comment>
<proteinExistence type="predicted"/>